<dbReference type="EC" id="3.4.11.-" evidence="10"/>
<keyword evidence="6 9" id="KW-0378">Hydrolase</keyword>
<evidence type="ECO:0000256" key="3">
    <source>
        <dbReference type="ARBA" id="ARBA00022438"/>
    </source>
</evidence>
<evidence type="ECO:0000256" key="1">
    <source>
        <dbReference type="ARBA" id="ARBA00001947"/>
    </source>
</evidence>
<keyword evidence="12" id="KW-1185">Reference proteome</keyword>
<comment type="cofactor">
    <cofactor evidence="1 10">
        <name>Zn(2+)</name>
        <dbReference type="ChEBI" id="CHEBI:29105"/>
    </cofactor>
</comment>
<dbReference type="PANTHER" id="PTHR28570:SF2">
    <property type="entry name" value="M18 FAMILY AMINOPEPTIDASE 1-RELATED"/>
    <property type="match status" value="1"/>
</dbReference>
<evidence type="ECO:0000256" key="9">
    <source>
        <dbReference type="RuleBase" id="RU004386"/>
    </source>
</evidence>
<evidence type="ECO:0000256" key="8">
    <source>
        <dbReference type="ARBA" id="ARBA00023049"/>
    </source>
</evidence>
<dbReference type="InterPro" id="IPR001948">
    <property type="entry name" value="Peptidase_M18"/>
</dbReference>
<dbReference type="SUPFAM" id="SSF53187">
    <property type="entry name" value="Zn-dependent exopeptidases"/>
    <property type="match status" value="1"/>
</dbReference>
<accession>A0A841GVE5</accession>
<dbReference type="InterPro" id="IPR023358">
    <property type="entry name" value="Peptidase_M18_dom2"/>
</dbReference>
<evidence type="ECO:0000256" key="2">
    <source>
        <dbReference type="ARBA" id="ARBA00008290"/>
    </source>
</evidence>
<comment type="similarity">
    <text evidence="2 9">Belongs to the peptidase M18 family.</text>
</comment>
<evidence type="ECO:0000256" key="4">
    <source>
        <dbReference type="ARBA" id="ARBA00022670"/>
    </source>
</evidence>
<dbReference type="GO" id="GO:0006508">
    <property type="term" value="P:proteolysis"/>
    <property type="evidence" value="ECO:0007669"/>
    <property type="project" value="UniProtKB-KW"/>
</dbReference>
<keyword evidence="8 9" id="KW-0482">Metalloprotease</keyword>
<dbReference type="RefSeq" id="WP_184619581.1">
    <property type="nucleotide sequence ID" value="NZ_JACHEX010000004.1"/>
</dbReference>
<dbReference type="GO" id="GO:0005737">
    <property type="term" value="C:cytoplasm"/>
    <property type="evidence" value="ECO:0007669"/>
    <property type="project" value="UniProtKB-ARBA"/>
</dbReference>
<dbReference type="EMBL" id="JACHEX010000004">
    <property type="protein sequence ID" value="MBB6062961.1"/>
    <property type="molecule type" value="Genomic_DNA"/>
</dbReference>
<evidence type="ECO:0000256" key="10">
    <source>
        <dbReference type="RuleBase" id="RU004387"/>
    </source>
</evidence>
<dbReference type="SUPFAM" id="SSF101821">
    <property type="entry name" value="Aminopeptidase/glucanase lid domain"/>
    <property type="match status" value="1"/>
</dbReference>
<keyword evidence="7 9" id="KW-0862">Zinc</keyword>
<comment type="caution">
    <text evidence="11">The sequence shown here is derived from an EMBL/GenBank/DDBJ whole genome shotgun (WGS) entry which is preliminary data.</text>
</comment>
<dbReference type="AlphaFoldDB" id="A0A841GVE5"/>
<evidence type="ECO:0000256" key="7">
    <source>
        <dbReference type="ARBA" id="ARBA00022833"/>
    </source>
</evidence>
<dbReference type="GO" id="GO:0008237">
    <property type="term" value="F:metallopeptidase activity"/>
    <property type="evidence" value="ECO:0007669"/>
    <property type="project" value="UniProtKB-KW"/>
</dbReference>
<dbReference type="GO" id="GO:0004177">
    <property type="term" value="F:aminopeptidase activity"/>
    <property type="evidence" value="ECO:0007669"/>
    <property type="project" value="UniProtKB-KW"/>
</dbReference>
<dbReference type="PRINTS" id="PR00932">
    <property type="entry name" value="AMINO1PTASE"/>
</dbReference>
<proteinExistence type="inferred from homology"/>
<dbReference type="Proteomes" id="UP000555828">
    <property type="component" value="Unassembled WGS sequence"/>
</dbReference>
<gene>
    <name evidence="11" type="ORF">HNP65_001424</name>
</gene>
<dbReference type="GO" id="GO:0008270">
    <property type="term" value="F:zinc ion binding"/>
    <property type="evidence" value="ECO:0007669"/>
    <property type="project" value="InterPro"/>
</dbReference>
<organism evidence="11 12">
    <name type="scientific">Thermosipho japonicus</name>
    <dbReference type="NCBI Taxonomy" id="90323"/>
    <lineage>
        <taxon>Bacteria</taxon>
        <taxon>Thermotogati</taxon>
        <taxon>Thermotogota</taxon>
        <taxon>Thermotogae</taxon>
        <taxon>Thermotogales</taxon>
        <taxon>Fervidobacteriaceae</taxon>
        <taxon>Thermosipho</taxon>
    </lineage>
</organism>
<keyword evidence="3 9" id="KW-0031">Aminopeptidase</keyword>
<evidence type="ECO:0000313" key="12">
    <source>
        <dbReference type="Proteomes" id="UP000555828"/>
    </source>
</evidence>
<dbReference type="Gene3D" id="2.30.250.10">
    <property type="entry name" value="Aminopeptidase i, Domain 2"/>
    <property type="match status" value="1"/>
</dbReference>
<dbReference type="PANTHER" id="PTHR28570">
    <property type="entry name" value="ASPARTYL AMINOPEPTIDASE"/>
    <property type="match status" value="1"/>
</dbReference>
<dbReference type="NCBIfam" id="NF002600">
    <property type="entry name" value="PRK02256.1"/>
    <property type="match status" value="1"/>
</dbReference>
<keyword evidence="4 9" id="KW-0645">Protease</keyword>
<sequence length="445" mass="49791">MSLWRKRNLEEVEKFSKDYRKFIDEAVSERLAVNFFENLLIENGFIPLDRYTGKEEKVFYTNANKSLVAARIVNKPEDGFNIVAAHIDAPRIDLKPNPLYEDEGFALMKTHYYGGVKLYQWLNIPLALVGVVYKDDGTKVNIKIGFEENEPVFVIADLLPHLDRKDEKISEKFQGEKMNLIVGSIPLDSEEKEAVKKNVLKILKDLYNIEEEDFVSADIELVPAFKSREVGFDKSLIAAYGHDDRICAYQAIRALIDAENLEKSAAVILFDREEIGSEGNAGAKARFYKKFFRKILKINGSNDTEASLDELIENSFVVSADVGSLINPTYKDVHDKYNAAKVGEGIVLVKYTGSRGKAGASEAHAEVVAHVRKVLNSADIKWQVGTLGKIGIGGGGTVAKFLAEEGFNVIDMGPGLLSMHSPYELVSKVDLYETYLAYKELISKR</sequence>
<evidence type="ECO:0000256" key="5">
    <source>
        <dbReference type="ARBA" id="ARBA00022723"/>
    </source>
</evidence>
<evidence type="ECO:0000256" key="6">
    <source>
        <dbReference type="ARBA" id="ARBA00022801"/>
    </source>
</evidence>
<dbReference type="Pfam" id="PF02127">
    <property type="entry name" value="Peptidase_M18"/>
    <property type="match status" value="1"/>
</dbReference>
<dbReference type="Gene3D" id="3.40.630.10">
    <property type="entry name" value="Zn peptidases"/>
    <property type="match status" value="1"/>
</dbReference>
<protein>
    <recommendedName>
        <fullName evidence="10">M18 family aminopeptidase</fullName>
        <ecNumber evidence="10">3.4.11.-</ecNumber>
    </recommendedName>
</protein>
<keyword evidence="5 9" id="KW-0479">Metal-binding</keyword>
<evidence type="ECO:0000313" key="11">
    <source>
        <dbReference type="EMBL" id="MBB6062961.1"/>
    </source>
</evidence>
<name>A0A841GVE5_9BACT</name>
<reference evidence="11 12" key="1">
    <citation type="submission" date="2020-08" db="EMBL/GenBank/DDBJ databases">
        <title>Genomic Encyclopedia of Type Strains, Phase IV (KMG-IV): sequencing the most valuable type-strain genomes for metagenomic binning, comparative biology and taxonomic classification.</title>
        <authorList>
            <person name="Goeker M."/>
        </authorList>
    </citation>
    <scope>NUCLEOTIDE SEQUENCE [LARGE SCALE GENOMIC DNA]</scope>
    <source>
        <strain evidence="11 12">DSM 13481</strain>
    </source>
</reference>